<dbReference type="SUPFAM" id="SSF56059">
    <property type="entry name" value="Glutathione synthetase ATP-binding domain-like"/>
    <property type="match status" value="1"/>
</dbReference>
<evidence type="ECO:0000313" key="1">
    <source>
        <dbReference type="EMBL" id="MFE8700761.1"/>
    </source>
</evidence>
<comment type="caution">
    <text evidence="1">The sequence shown here is derived from an EMBL/GenBank/DDBJ whole genome shotgun (WGS) entry which is preliminary data.</text>
</comment>
<gene>
    <name evidence="1" type="ORF">ACFYKX_09055</name>
</gene>
<sequence>MTDKLIYSVVIDKELSPHEIHLHAETLKQLYMESNSIELNFGNLTKKLTIKVDHTLKINQIKLPSYLNETISIPNLPYVCFFKEDLLFLGPVIGFKLSFYEYTHFQNLLKLRFSNYDQIKGLLFIFNDQTINQQDKTITGFYYEPSTNQFIEGTFPYPGAIYSRSRMKPETYSHFKEHIGENIFNYPYENYNKYTFWTKLSKIPYIREHLPVTSEYTGVDSLLDMLAKYESVFVKPTSLSRGKGIFHIAKVNDGYMLSDNNGKKTPINSEKMLAKVFPSKIQKNKQYIVQQEIPFYHFGKKIDFRLYLQKDCTKNWKYSGMETKVANVGSVVSNSTYREKMMPGEVALKEIYRLNEDEIKLKIAELTKLGSNVLNVIEKIDRAHFGDVAIDLVLDKECKIWLLEVQVNYAADRKALRSVDERQVLPSILPTPFEYAKVLAGFNMSE</sequence>
<dbReference type="InterPro" id="IPR026838">
    <property type="entry name" value="YheC/D"/>
</dbReference>
<evidence type="ECO:0000313" key="2">
    <source>
        <dbReference type="Proteomes" id="UP001601059"/>
    </source>
</evidence>
<keyword evidence="2" id="KW-1185">Reference proteome</keyword>
<dbReference type="Proteomes" id="UP001601059">
    <property type="component" value="Unassembled WGS sequence"/>
</dbReference>
<dbReference type="EMBL" id="JBIACK010000003">
    <property type="protein sequence ID" value="MFE8700761.1"/>
    <property type="molecule type" value="Genomic_DNA"/>
</dbReference>
<dbReference type="RefSeq" id="WP_389360249.1">
    <property type="nucleotide sequence ID" value="NZ_JBIACK010000003.1"/>
</dbReference>
<accession>A0ABW6K977</accession>
<reference evidence="1 2" key="1">
    <citation type="submission" date="2024-08" db="EMBL/GenBank/DDBJ databases">
        <title>Two novel Cytobacillus novel species.</title>
        <authorList>
            <person name="Liu G."/>
        </authorList>
    </citation>
    <scope>NUCLEOTIDE SEQUENCE [LARGE SCALE GENOMIC DNA]</scope>
    <source>
        <strain evidence="1 2">FJAT-54145</strain>
    </source>
</reference>
<organism evidence="1 2">
    <name type="scientific">Cytobacillus spartinae</name>
    <dbReference type="NCBI Taxonomy" id="3299023"/>
    <lineage>
        <taxon>Bacteria</taxon>
        <taxon>Bacillati</taxon>
        <taxon>Bacillota</taxon>
        <taxon>Bacilli</taxon>
        <taxon>Bacillales</taxon>
        <taxon>Bacillaceae</taxon>
        <taxon>Cytobacillus</taxon>
    </lineage>
</organism>
<proteinExistence type="predicted"/>
<protein>
    <submittedName>
        <fullName evidence="1">YheC/YheD family protein</fullName>
    </submittedName>
</protein>
<dbReference type="Pfam" id="PF14398">
    <property type="entry name" value="ATPgrasp_YheCD"/>
    <property type="match status" value="1"/>
</dbReference>
<name>A0ABW6K977_9BACI</name>